<name>A0A8G2E1N2_9ACTN</name>
<feature type="region of interest" description="Disordered" evidence="1">
    <location>
        <begin position="1"/>
        <end position="87"/>
    </location>
</feature>
<evidence type="ECO:0000313" key="2">
    <source>
        <dbReference type="EMBL" id="RZE26696.1"/>
    </source>
</evidence>
<accession>A0A8G2E1N2</accession>
<feature type="compositionally biased region" description="Basic residues" evidence="1">
    <location>
        <begin position="30"/>
        <end position="39"/>
    </location>
</feature>
<dbReference type="EMBL" id="PKLL01000008">
    <property type="protein sequence ID" value="RZE26696.1"/>
    <property type="molecule type" value="Genomic_DNA"/>
</dbReference>
<proteinExistence type="predicted"/>
<dbReference type="AlphaFoldDB" id="A0A8G2E1N2"/>
<evidence type="ECO:0000256" key="1">
    <source>
        <dbReference type="SAM" id="MobiDB-lite"/>
    </source>
</evidence>
<protein>
    <submittedName>
        <fullName evidence="2">Uncharacterized protein</fullName>
    </submittedName>
</protein>
<organism evidence="2 3">
    <name type="scientific">Streptomyces albidoflavus</name>
    <dbReference type="NCBI Taxonomy" id="1886"/>
    <lineage>
        <taxon>Bacteria</taxon>
        <taxon>Bacillati</taxon>
        <taxon>Actinomycetota</taxon>
        <taxon>Actinomycetes</taxon>
        <taxon>Kitasatosporales</taxon>
        <taxon>Streptomycetaceae</taxon>
        <taxon>Streptomyces</taxon>
        <taxon>Streptomyces albidoflavus group</taxon>
    </lineage>
</organism>
<comment type="caution">
    <text evidence="2">The sequence shown here is derived from an EMBL/GenBank/DDBJ whole genome shotgun (WGS) entry which is preliminary data.</text>
</comment>
<evidence type="ECO:0000313" key="3">
    <source>
        <dbReference type="Proteomes" id="UP000292693"/>
    </source>
</evidence>
<sequence>MAAPGGSGGLTRVLSGRRRSTLRRGEVTPRRRCGARRASPHSTNNLSAAAPGRGRRRLQARVLLGSSTHSSTSGGAPPNSRRSRCEL</sequence>
<gene>
    <name evidence="2" type="ORF">C0Q92_07235</name>
</gene>
<feature type="compositionally biased region" description="Low complexity" evidence="1">
    <location>
        <begin position="65"/>
        <end position="75"/>
    </location>
</feature>
<reference evidence="2 3" key="1">
    <citation type="submission" date="2017-12" db="EMBL/GenBank/DDBJ databases">
        <title>Population genomics insights into the ecological differentiation and adaptive evolution in streptomycetes.</title>
        <authorList>
            <person name="Li Y."/>
            <person name="Huang Y."/>
        </authorList>
    </citation>
    <scope>NUCLEOTIDE SEQUENCE [LARGE SCALE GENOMIC DNA]</scope>
    <source>
        <strain evidence="2 3">NBRC 100770</strain>
    </source>
</reference>
<dbReference type="Proteomes" id="UP000292693">
    <property type="component" value="Unassembled WGS sequence"/>
</dbReference>